<dbReference type="EMBL" id="CP137852">
    <property type="protein sequence ID" value="WPB83797.1"/>
    <property type="molecule type" value="Genomic_DNA"/>
</dbReference>
<name>A0ABZ0PE88_9PROT</name>
<dbReference type="Proteomes" id="UP001305521">
    <property type="component" value="Chromosome"/>
</dbReference>
<organism evidence="1 2">
    <name type="scientific">Sediminicoccus rosea</name>
    <dbReference type="NCBI Taxonomy" id="1225128"/>
    <lineage>
        <taxon>Bacteria</taxon>
        <taxon>Pseudomonadati</taxon>
        <taxon>Pseudomonadota</taxon>
        <taxon>Alphaproteobacteria</taxon>
        <taxon>Acetobacterales</taxon>
        <taxon>Roseomonadaceae</taxon>
        <taxon>Sediminicoccus</taxon>
    </lineage>
</organism>
<evidence type="ECO:0000313" key="2">
    <source>
        <dbReference type="Proteomes" id="UP001305521"/>
    </source>
</evidence>
<proteinExistence type="predicted"/>
<protein>
    <submittedName>
        <fullName evidence="1">Uncharacterized protein</fullName>
    </submittedName>
</protein>
<keyword evidence="2" id="KW-1185">Reference proteome</keyword>
<gene>
    <name evidence="1" type="ORF">R9Z33_16985</name>
</gene>
<dbReference type="RefSeq" id="WP_318647754.1">
    <property type="nucleotide sequence ID" value="NZ_CP137852.1"/>
</dbReference>
<accession>A0ABZ0PE88</accession>
<sequence length="79" mass="8241">MMMDGALARLCSHVAIEEAEALAEWLRTTADAVVDLSACEAIHSAVLQVLLVSRPRCAAPPPDPILAALLSPLPAEVPA</sequence>
<evidence type="ECO:0000313" key="1">
    <source>
        <dbReference type="EMBL" id="WPB83797.1"/>
    </source>
</evidence>
<reference evidence="1 2" key="1">
    <citation type="submission" date="2023-11" db="EMBL/GenBank/DDBJ databases">
        <title>Arctic aerobic anoxygenic photoheterotroph Sediminicoccus rosea KRV36 adapts its photosynthesis to long days of polar summer.</title>
        <authorList>
            <person name="Tomasch J."/>
            <person name="Kopejtka K."/>
            <person name="Bily T."/>
            <person name="Gardiner A.T."/>
            <person name="Gardian Z."/>
            <person name="Shivaramu S."/>
            <person name="Koblizek M."/>
            <person name="Engelhardt F."/>
            <person name="Kaftan D."/>
        </authorList>
    </citation>
    <scope>NUCLEOTIDE SEQUENCE [LARGE SCALE GENOMIC DNA]</scope>
    <source>
        <strain evidence="1 2">R-30</strain>
    </source>
</reference>